<sequence length="320" mass="32486">MTSPSITALRIVATAGAAPDAPGTPADPWLHAERRSRKVGPLPVKARLALAAFERLRAALGDDDRRFAAPRAGVSLGTLFGSIEVAEQCLTAVHEHGFERVTPSWYATGLPNATAAIVASLGELQGPNLSFLGYQAGLDAIVGAGRQIVAGHADAMCAGGFDLPSERYVARARAQAPFARAAAIHAGAGLVWLAAGAPRAGDAGQLLGWSQRLFDDTAFEAARDDGFRPLVAAARAMAGHAAAGLEPELHLIAPGLPGAIDRLAAGAPLALAEGLGDGLAGSWRPGLHALVVKGLGPVATCVLVGKPGGAGHPSRHQEAA</sequence>
<dbReference type="EMBL" id="CP002580">
    <property type="protein sequence ID" value="AJK46540.1"/>
    <property type="molecule type" value="Genomic_DNA"/>
</dbReference>
<dbReference type="Gene3D" id="3.40.47.10">
    <property type="match status" value="1"/>
</dbReference>
<evidence type="ECO:0000259" key="1">
    <source>
        <dbReference type="Pfam" id="PF00109"/>
    </source>
</evidence>
<gene>
    <name evidence="2" type="ORF">BGL_1c20310</name>
</gene>
<reference evidence="2 3" key="2">
    <citation type="journal article" date="2016" name="Appl. Microbiol. Biotechnol.">
        <title>Mutations improving production and secretion of extracellular lipase by Burkholderia glumae PG1.</title>
        <authorList>
            <person name="Knapp A."/>
            <person name="Voget S."/>
            <person name="Gao R."/>
            <person name="Zaburannyi N."/>
            <person name="Krysciak D."/>
            <person name="Breuer M."/>
            <person name="Hauer B."/>
            <person name="Streit W.R."/>
            <person name="Muller R."/>
            <person name="Daniel R."/>
            <person name="Jaeger K.E."/>
        </authorList>
    </citation>
    <scope>NUCLEOTIDE SEQUENCE [LARGE SCALE GENOMIC DNA]</scope>
    <source>
        <strain evidence="2 3">PG1</strain>
    </source>
</reference>
<evidence type="ECO:0000313" key="3">
    <source>
        <dbReference type="Proteomes" id="UP000031838"/>
    </source>
</evidence>
<dbReference type="Proteomes" id="UP000031838">
    <property type="component" value="Chromosome 1"/>
</dbReference>
<name>A0A0B6RZN0_BURPL</name>
<dbReference type="InterPro" id="IPR016039">
    <property type="entry name" value="Thiolase-like"/>
</dbReference>
<dbReference type="AlphaFoldDB" id="A0A0B6RZN0"/>
<proteinExistence type="predicted"/>
<dbReference type="KEGG" id="bgp:BGL_1c20310"/>
<keyword evidence="3" id="KW-1185">Reference proteome</keyword>
<accession>A0A0B6RZN0</accession>
<dbReference type="GO" id="GO:0016746">
    <property type="term" value="F:acyltransferase activity"/>
    <property type="evidence" value="ECO:0007669"/>
    <property type="project" value="InterPro"/>
</dbReference>
<dbReference type="KEGG" id="bpla:bpln_1g18830"/>
<dbReference type="HOGENOM" id="CLU_876249_0_0_4"/>
<dbReference type="RefSeq" id="WP_042625017.1">
    <property type="nucleotide sequence ID" value="NZ_BSTO01000009.1"/>
</dbReference>
<dbReference type="OrthoDB" id="9034519at2"/>
<dbReference type="InterPro" id="IPR014030">
    <property type="entry name" value="Ketoacyl_synth_N"/>
</dbReference>
<dbReference type="Pfam" id="PF00109">
    <property type="entry name" value="ketoacyl-synt"/>
    <property type="match status" value="1"/>
</dbReference>
<dbReference type="SUPFAM" id="SSF53901">
    <property type="entry name" value="Thiolase-like"/>
    <property type="match status" value="1"/>
</dbReference>
<feature type="domain" description="Beta-ketoacyl synthase-like N-terminal" evidence="1">
    <location>
        <begin position="46"/>
        <end position="176"/>
    </location>
</feature>
<evidence type="ECO:0000313" key="2">
    <source>
        <dbReference type="EMBL" id="AJK46540.1"/>
    </source>
</evidence>
<organism evidence="2 3">
    <name type="scientific">Burkholderia plantarii</name>
    <dbReference type="NCBI Taxonomy" id="41899"/>
    <lineage>
        <taxon>Bacteria</taxon>
        <taxon>Pseudomonadati</taxon>
        <taxon>Pseudomonadota</taxon>
        <taxon>Betaproteobacteria</taxon>
        <taxon>Burkholderiales</taxon>
        <taxon>Burkholderiaceae</taxon>
        <taxon>Burkholderia</taxon>
    </lineage>
</organism>
<protein>
    <submittedName>
        <fullName evidence="2">Beta-ketoacyl synthase</fullName>
    </submittedName>
</protein>
<reference evidence="3" key="1">
    <citation type="submission" date="2011-03" db="EMBL/GenBank/DDBJ databases">
        <authorList>
            <person name="Voget S."/>
            <person name="Streit W.R."/>
            <person name="Jaeger K.E."/>
            <person name="Daniel R."/>
        </authorList>
    </citation>
    <scope>NUCLEOTIDE SEQUENCE [LARGE SCALE GENOMIC DNA]</scope>
    <source>
        <strain evidence="3">PG1</strain>
    </source>
</reference>